<evidence type="ECO:0000256" key="2">
    <source>
        <dbReference type="ARBA" id="ARBA00022527"/>
    </source>
</evidence>
<evidence type="ECO:0000256" key="6">
    <source>
        <dbReference type="ARBA" id="ARBA00022840"/>
    </source>
</evidence>
<dbReference type="GO" id="GO:0005524">
    <property type="term" value="F:ATP binding"/>
    <property type="evidence" value="ECO:0007669"/>
    <property type="project" value="UniProtKB-KW"/>
</dbReference>
<dbReference type="Proteomes" id="UP000507470">
    <property type="component" value="Unassembled WGS sequence"/>
</dbReference>
<comment type="catalytic activity">
    <reaction evidence="7">
        <text>L-threonyl-[protein] + ATP = O-phospho-L-threonyl-[protein] + ADP + H(+)</text>
        <dbReference type="Rhea" id="RHEA:46608"/>
        <dbReference type="Rhea" id="RHEA-COMP:11060"/>
        <dbReference type="Rhea" id="RHEA-COMP:11605"/>
        <dbReference type="ChEBI" id="CHEBI:15378"/>
        <dbReference type="ChEBI" id="CHEBI:30013"/>
        <dbReference type="ChEBI" id="CHEBI:30616"/>
        <dbReference type="ChEBI" id="CHEBI:61977"/>
        <dbReference type="ChEBI" id="CHEBI:456216"/>
        <dbReference type="EC" id="2.7.11.1"/>
    </reaction>
</comment>
<sequence length="192" mass="21835">MASLLLRECSTDDDGSNKGDTNKFRLSAASNKENDIEEENDDKNDDEEDEENKEDENDEDEKGEDNEEEEENGDDGDVNNYAEALEDAEYKDDSALFESDESDVDTQFGDDDDDFDLFSRLEESRAELEGQLGCDKFLKVYKTVQALQEDEDENIEDGAKLAMNMLGKDQEHLYPKIFQLVMADAAFTEDNE</sequence>
<dbReference type="InterPro" id="IPR051131">
    <property type="entry name" value="NEK_Ser/Thr_kinase_NIMA"/>
</dbReference>
<keyword evidence="4" id="KW-0547">Nucleotide-binding</keyword>
<evidence type="ECO:0000256" key="1">
    <source>
        <dbReference type="ARBA" id="ARBA00012513"/>
    </source>
</evidence>
<accession>A0A6J8DG94</accession>
<keyword evidence="2" id="KW-0723">Serine/threonine-protein kinase</keyword>
<keyword evidence="3" id="KW-0808">Transferase</keyword>
<dbReference type="OrthoDB" id="248923at2759"/>
<dbReference type="PANTHER" id="PTHR44899">
    <property type="entry name" value="CAMK FAMILY PROTEIN KINASE"/>
    <property type="match status" value="1"/>
</dbReference>
<keyword evidence="5" id="KW-0418">Kinase</keyword>
<evidence type="ECO:0000256" key="9">
    <source>
        <dbReference type="SAM" id="MobiDB-lite"/>
    </source>
</evidence>
<comment type="catalytic activity">
    <reaction evidence="8">
        <text>L-seryl-[protein] + ATP = O-phospho-L-seryl-[protein] + ADP + H(+)</text>
        <dbReference type="Rhea" id="RHEA:17989"/>
        <dbReference type="Rhea" id="RHEA-COMP:9863"/>
        <dbReference type="Rhea" id="RHEA-COMP:11604"/>
        <dbReference type="ChEBI" id="CHEBI:15378"/>
        <dbReference type="ChEBI" id="CHEBI:29999"/>
        <dbReference type="ChEBI" id="CHEBI:30616"/>
        <dbReference type="ChEBI" id="CHEBI:83421"/>
        <dbReference type="ChEBI" id="CHEBI:456216"/>
        <dbReference type="EC" id="2.7.11.1"/>
    </reaction>
</comment>
<protein>
    <recommendedName>
        <fullName evidence="1">non-specific serine/threonine protein kinase</fullName>
        <ecNumber evidence="1">2.7.11.1</ecNumber>
    </recommendedName>
</protein>
<dbReference type="GO" id="GO:0004674">
    <property type="term" value="F:protein serine/threonine kinase activity"/>
    <property type="evidence" value="ECO:0007669"/>
    <property type="project" value="UniProtKB-KW"/>
</dbReference>
<reference evidence="10 11" key="1">
    <citation type="submission" date="2020-06" db="EMBL/GenBank/DDBJ databases">
        <authorList>
            <person name="Li R."/>
            <person name="Bekaert M."/>
        </authorList>
    </citation>
    <scope>NUCLEOTIDE SEQUENCE [LARGE SCALE GENOMIC DNA]</scope>
    <source>
        <strain evidence="11">wild</strain>
    </source>
</reference>
<feature type="compositionally biased region" description="Acidic residues" evidence="9">
    <location>
        <begin position="35"/>
        <end position="77"/>
    </location>
</feature>
<evidence type="ECO:0000313" key="11">
    <source>
        <dbReference type="Proteomes" id="UP000507470"/>
    </source>
</evidence>
<organism evidence="10 11">
    <name type="scientific">Mytilus coruscus</name>
    <name type="common">Sea mussel</name>
    <dbReference type="NCBI Taxonomy" id="42192"/>
    <lineage>
        <taxon>Eukaryota</taxon>
        <taxon>Metazoa</taxon>
        <taxon>Spiralia</taxon>
        <taxon>Lophotrochozoa</taxon>
        <taxon>Mollusca</taxon>
        <taxon>Bivalvia</taxon>
        <taxon>Autobranchia</taxon>
        <taxon>Pteriomorphia</taxon>
        <taxon>Mytilida</taxon>
        <taxon>Mytiloidea</taxon>
        <taxon>Mytilidae</taxon>
        <taxon>Mytilinae</taxon>
        <taxon>Mytilus</taxon>
    </lineage>
</organism>
<evidence type="ECO:0000313" key="10">
    <source>
        <dbReference type="EMBL" id="CAC5407668.1"/>
    </source>
</evidence>
<evidence type="ECO:0000256" key="4">
    <source>
        <dbReference type="ARBA" id="ARBA00022741"/>
    </source>
</evidence>
<feature type="region of interest" description="Disordered" evidence="9">
    <location>
        <begin position="1"/>
        <end position="110"/>
    </location>
</feature>
<evidence type="ECO:0000256" key="3">
    <source>
        <dbReference type="ARBA" id="ARBA00022679"/>
    </source>
</evidence>
<feature type="compositionally biased region" description="Acidic residues" evidence="9">
    <location>
        <begin position="98"/>
        <end position="110"/>
    </location>
</feature>
<dbReference type="EC" id="2.7.11.1" evidence="1"/>
<keyword evidence="6" id="KW-0067">ATP-binding</keyword>
<proteinExistence type="predicted"/>
<name>A0A6J8DG94_MYTCO</name>
<keyword evidence="11" id="KW-1185">Reference proteome</keyword>
<dbReference type="AlphaFoldDB" id="A0A6J8DG94"/>
<dbReference type="PANTHER" id="PTHR44899:SF3">
    <property type="entry name" value="SERINE_THREONINE-PROTEIN KINASE NEK1"/>
    <property type="match status" value="1"/>
</dbReference>
<evidence type="ECO:0000256" key="7">
    <source>
        <dbReference type="ARBA" id="ARBA00047899"/>
    </source>
</evidence>
<evidence type="ECO:0000256" key="5">
    <source>
        <dbReference type="ARBA" id="ARBA00022777"/>
    </source>
</evidence>
<gene>
    <name evidence="10" type="ORF">MCOR_41120</name>
</gene>
<dbReference type="EMBL" id="CACVKT020007422">
    <property type="protein sequence ID" value="CAC5407668.1"/>
    <property type="molecule type" value="Genomic_DNA"/>
</dbReference>
<evidence type="ECO:0000256" key="8">
    <source>
        <dbReference type="ARBA" id="ARBA00048679"/>
    </source>
</evidence>